<dbReference type="RefSeq" id="XP_066805716.1">
    <property type="nucleotide sequence ID" value="XM_066943174.1"/>
</dbReference>
<organism evidence="2 3">
    <name type="scientific">Kwoniella newhampshirensis</name>
    <dbReference type="NCBI Taxonomy" id="1651941"/>
    <lineage>
        <taxon>Eukaryota</taxon>
        <taxon>Fungi</taxon>
        <taxon>Dikarya</taxon>
        <taxon>Basidiomycota</taxon>
        <taxon>Agaricomycotina</taxon>
        <taxon>Tremellomycetes</taxon>
        <taxon>Tremellales</taxon>
        <taxon>Cryptococcaceae</taxon>
        <taxon>Kwoniella</taxon>
    </lineage>
</organism>
<evidence type="ECO:0000313" key="3">
    <source>
        <dbReference type="Proteomes" id="UP001388673"/>
    </source>
</evidence>
<sequence>MTLSPYPLAKLLLSILTATLEGSPTPNRLIWTISAAPFFCGAGKWRPDTFKLETKGDPEIDGQHFYCQSKSAISQSRMSHTIRTGLFKSAASFSDWIKGTFIRNPVSKGVLTPLYAGTSPEVKNGTVICFPFARLGFAATATTDEEERQKFAEWCDKEMAQWLKQEQRTVDEHGMRLNADVCVLNVFVRCSGDTE</sequence>
<dbReference type="KEGG" id="kne:92177294"/>
<dbReference type="AlphaFoldDB" id="A0AAW0Z5L1"/>
<keyword evidence="3" id="KW-1185">Reference proteome</keyword>
<name>A0AAW0Z5L1_9TREE</name>
<comment type="caution">
    <text evidence="2">The sequence shown here is derived from an EMBL/GenBank/DDBJ whole genome shotgun (WGS) entry which is preliminary data.</text>
</comment>
<dbReference type="GeneID" id="92177294"/>
<reference evidence="2 3" key="1">
    <citation type="journal article" date="2024" name="bioRxiv">
        <title>Comparative genomics of Cryptococcus and Kwoniella reveals pathogenesis evolution and contrasting karyotype dynamics via intercentromeric recombination or chromosome fusion.</title>
        <authorList>
            <person name="Coelho M.A."/>
            <person name="David-Palma M."/>
            <person name="Shea T."/>
            <person name="Bowers K."/>
            <person name="McGinley-Smith S."/>
            <person name="Mohammad A.W."/>
            <person name="Gnirke A."/>
            <person name="Yurkov A.M."/>
            <person name="Nowrousian M."/>
            <person name="Sun S."/>
            <person name="Cuomo C.A."/>
            <person name="Heitman J."/>
        </authorList>
    </citation>
    <scope>NUCLEOTIDE SEQUENCE [LARGE SCALE GENOMIC DNA]</scope>
    <source>
        <strain evidence="2 3">CBS 13917</strain>
    </source>
</reference>
<feature type="chain" id="PRO_5043665277" description="Decapping nuclease" evidence="1">
    <location>
        <begin position="23"/>
        <end position="195"/>
    </location>
</feature>
<evidence type="ECO:0000256" key="1">
    <source>
        <dbReference type="SAM" id="SignalP"/>
    </source>
</evidence>
<evidence type="ECO:0000313" key="2">
    <source>
        <dbReference type="EMBL" id="KAK8869470.1"/>
    </source>
</evidence>
<keyword evidence="1" id="KW-0732">Signal</keyword>
<gene>
    <name evidence="2" type="ORF">IAR55_000034</name>
</gene>
<feature type="signal peptide" evidence="1">
    <location>
        <begin position="1"/>
        <end position="22"/>
    </location>
</feature>
<dbReference type="EMBL" id="JBCAWK010000001">
    <property type="protein sequence ID" value="KAK8869470.1"/>
    <property type="molecule type" value="Genomic_DNA"/>
</dbReference>
<dbReference type="Proteomes" id="UP001388673">
    <property type="component" value="Unassembled WGS sequence"/>
</dbReference>
<protein>
    <recommendedName>
        <fullName evidence="4">Decapping nuclease</fullName>
    </recommendedName>
</protein>
<accession>A0AAW0Z5L1</accession>
<proteinExistence type="predicted"/>
<evidence type="ECO:0008006" key="4">
    <source>
        <dbReference type="Google" id="ProtNLM"/>
    </source>
</evidence>